<dbReference type="Proteomes" id="UP000280079">
    <property type="component" value="Segment"/>
</dbReference>
<feature type="region of interest" description="Disordered" evidence="1">
    <location>
        <begin position="114"/>
        <end position="166"/>
    </location>
</feature>
<evidence type="ECO:0000313" key="2">
    <source>
        <dbReference type="EMBL" id="APG55786.1"/>
    </source>
</evidence>
<evidence type="ECO:0000313" key="3">
    <source>
        <dbReference type="Proteomes" id="UP000280079"/>
    </source>
</evidence>
<feature type="compositionally biased region" description="Polar residues" evidence="1">
    <location>
        <begin position="114"/>
        <end position="130"/>
    </location>
</feature>
<feature type="non-terminal residue" evidence="2">
    <location>
        <position position="1"/>
    </location>
</feature>
<feature type="compositionally biased region" description="Acidic residues" evidence="1">
    <location>
        <begin position="157"/>
        <end position="166"/>
    </location>
</feature>
<sequence length="187" mass="21103">GYKCQRVTIIEEANPKACEHLAHFFKQWADKWSFPAEIKCSSFDSIRPEYIIVTSNYSIRECFPAEQDYEPLERRFTEIELVHSPLASFTEVEWPEHIAEKPVTEVTSNPCVNEGNVTVSPEPLGNTSNPAVAPKGSASPPPEDIPEHEGSTQEFIVSDEDTEIDEDEVVDILAEGREAKRRKVIED</sequence>
<accession>A0A1W5Q071</accession>
<keyword evidence="3" id="KW-1185">Reference proteome</keyword>
<dbReference type="EMBL" id="KU043397">
    <property type="protein sequence ID" value="APG55786.1"/>
    <property type="molecule type" value="Genomic_DNA"/>
</dbReference>
<protein>
    <submittedName>
        <fullName evidence="2">Rep</fullName>
    </submittedName>
</protein>
<proteinExistence type="predicted"/>
<name>A0A1W5Q071_9VIRU</name>
<organism evidence="2 3">
    <name type="scientific">Circular ssDNA virus sp</name>
    <dbReference type="NCBI Taxonomy" id="2805939"/>
    <lineage>
        <taxon>Viruses</taxon>
    </lineage>
</organism>
<reference evidence="2 3" key="1">
    <citation type="submission" date="2015-11" db="EMBL/GenBank/DDBJ databases">
        <title>The complex fecal virome of captive rhesus macaques during acute and idiopathic chronic diarrhea.</title>
        <authorList>
            <person name="Kapusinszky B."/>
            <person name="Ardeshir A."/>
            <person name="Mulvaney U."/>
            <person name="Deng X."/>
            <person name="Delwart E.L."/>
        </authorList>
    </citation>
    <scope>NUCLEOTIDE SEQUENCE [LARGE SCALE GENOMIC DNA]</scope>
    <source>
        <strain evidence="2">2035</strain>
    </source>
</reference>
<evidence type="ECO:0000256" key="1">
    <source>
        <dbReference type="SAM" id="MobiDB-lite"/>
    </source>
</evidence>